<organism evidence="1 2">
    <name type="scientific">Clunio marinus</name>
    <dbReference type="NCBI Taxonomy" id="568069"/>
    <lineage>
        <taxon>Eukaryota</taxon>
        <taxon>Metazoa</taxon>
        <taxon>Ecdysozoa</taxon>
        <taxon>Arthropoda</taxon>
        <taxon>Hexapoda</taxon>
        <taxon>Insecta</taxon>
        <taxon>Pterygota</taxon>
        <taxon>Neoptera</taxon>
        <taxon>Endopterygota</taxon>
        <taxon>Diptera</taxon>
        <taxon>Nematocera</taxon>
        <taxon>Chironomoidea</taxon>
        <taxon>Chironomidae</taxon>
        <taxon>Clunio</taxon>
    </lineage>
</organism>
<evidence type="ECO:0000313" key="1">
    <source>
        <dbReference type="EMBL" id="CRK93760.1"/>
    </source>
</evidence>
<protein>
    <submittedName>
        <fullName evidence="1">CLUMA_CG007288, isoform A</fullName>
    </submittedName>
</protein>
<reference evidence="1 2" key="1">
    <citation type="submission" date="2015-04" db="EMBL/GenBank/DDBJ databases">
        <authorList>
            <person name="Syromyatnikov M.Y."/>
            <person name="Popov V.N."/>
        </authorList>
    </citation>
    <scope>NUCLEOTIDE SEQUENCE [LARGE SCALE GENOMIC DNA]</scope>
</reference>
<evidence type="ECO:0000313" key="2">
    <source>
        <dbReference type="Proteomes" id="UP000183832"/>
    </source>
</evidence>
<dbReference type="AlphaFoldDB" id="A0A1J1I089"/>
<dbReference type="Proteomes" id="UP000183832">
    <property type="component" value="Unassembled WGS sequence"/>
</dbReference>
<sequence length="92" mass="10668">MSFEYSQMQSNFILVTLTINKRSQVNDLQFRDGEEQNETKKHNEGLQVSNSHALMISHVVLNLKSFSEYNDKVSRLVCGGFWKTKQVEEITI</sequence>
<keyword evidence="2" id="KW-1185">Reference proteome</keyword>
<proteinExistence type="predicted"/>
<name>A0A1J1I089_9DIPT</name>
<gene>
    <name evidence="1" type="ORF">CLUMA_CG007288</name>
</gene>
<accession>A0A1J1I089</accession>
<dbReference type="EMBL" id="CVRI01000038">
    <property type="protein sequence ID" value="CRK93760.1"/>
    <property type="molecule type" value="Genomic_DNA"/>
</dbReference>